<evidence type="ECO:0000256" key="4">
    <source>
        <dbReference type="ARBA" id="ARBA00022679"/>
    </source>
</evidence>
<evidence type="ECO:0000256" key="3">
    <source>
        <dbReference type="ARBA" id="ARBA00012239"/>
    </source>
</evidence>
<dbReference type="PIRSF" id="PIRSF005572">
    <property type="entry name" value="NifS"/>
    <property type="match status" value="1"/>
</dbReference>
<feature type="domain" description="Aminotransferase class V" evidence="11">
    <location>
        <begin position="2"/>
        <end position="377"/>
    </location>
</feature>
<accession>W6K3R9</accession>
<dbReference type="InterPro" id="IPR000192">
    <property type="entry name" value="Aminotrans_V_dom"/>
</dbReference>
<keyword evidence="5" id="KW-0479">Metal-binding</keyword>
<organism evidence="12 13">
    <name type="scientific">Nostocoides australiense Ben110</name>
    <dbReference type="NCBI Taxonomy" id="1193182"/>
    <lineage>
        <taxon>Bacteria</taxon>
        <taxon>Bacillati</taxon>
        <taxon>Actinomycetota</taxon>
        <taxon>Actinomycetes</taxon>
        <taxon>Micrococcales</taxon>
        <taxon>Intrasporangiaceae</taxon>
        <taxon>Nostocoides</taxon>
    </lineage>
</organism>
<evidence type="ECO:0000256" key="6">
    <source>
        <dbReference type="ARBA" id="ARBA00022898"/>
    </source>
</evidence>
<dbReference type="AlphaFoldDB" id="W6K3R9"/>
<keyword evidence="4 12" id="KW-0808">Transferase</keyword>
<name>W6K3R9_9MICO</name>
<comment type="catalytic activity">
    <reaction evidence="9">
        <text>(sulfur carrier)-H + L-cysteine = (sulfur carrier)-SH + L-alanine</text>
        <dbReference type="Rhea" id="RHEA:43892"/>
        <dbReference type="Rhea" id="RHEA-COMP:14737"/>
        <dbReference type="Rhea" id="RHEA-COMP:14739"/>
        <dbReference type="ChEBI" id="CHEBI:29917"/>
        <dbReference type="ChEBI" id="CHEBI:35235"/>
        <dbReference type="ChEBI" id="CHEBI:57972"/>
        <dbReference type="ChEBI" id="CHEBI:64428"/>
        <dbReference type="EC" id="2.8.1.7"/>
    </reaction>
</comment>
<gene>
    <name evidence="12" type="primary">iscS</name>
    <name evidence="12" type="ORF">BN11_3200003</name>
</gene>
<evidence type="ECO:0000256" key="2">
    <source>
        <dbReference type="ARBA" id="ARBA00006490"/>
    </source>
</evidence>
<evidence type="ECO:0000256" key="5">
    <source>
        <dbReference type="ARBA" id="ARBA00022723"/>
    </source>
</evidence>
<dbReference type="RefSeq" id="WP_048699378.1">
    <property type="nucleotide sequence ID" value="NZ_HG764815.1"/>
</dbReference>
<dbReference type="InterPro" id="IPR020578">
    <property type="entry name" value="Aminotrans_V_PyrdxlP_BS"/>
</dbReference>
<dbReference type="InterPro" id="IPR015421">
    <property type="entry name" value="PyrdxlP-dep_Trfase_major"/>
</dbReference>
<keyword evidence="13" id="KW-1185">Reference proteome</keyword>
<reference evidence="12 13" key="1">
    <citation type="journal article" date="2013" name="ISME J.">
        <title>A metabolic model for members of the genus Tetrasphaera involved in enhanced biological phosphorus removal.</title>
        <authorList>
            <person name="Kristiansen R."/>
            <person name="Nguyen H.T.T."/>
            <person name="Saunders A.M."/>
            <person name="Nielsen J.L."/>
            <person name="Wimmer R."/>
            <person name="Le V.Q."/>
            <person name="McIlroy S.J."/>
            <person name="Petrovski S."/>
            <person name="Seviour R.J."/>
            <person name="Calteau A."/>
            <person name="Nielsen K.L."/>
            <person name="Nielsen P.H."/>
        </authorList>
    </citation>
    <scope>NUCLEOTIDE SEQUENCE [LARGE SCALE GENOMIC DNA]</scope>
    <source>
        <strain evidence="12 13">Ben110</strain>
    </source>
</reference>
<evidence type="ECO:0000256" key="10">
    <source>
        <dbReference type="RuleBase" id="RU004504"/>
    </source>
</evidence>
<dbReference type="PANTHER" id="PTHR11601">
    <property type="entry name" value="CYSTEINE DESULFURYLASE FAMILY MEMBER"/>
    <property type="match status" value="1"/>
</dbReference>
<dbReference type="InterPro" id="IPR015422">
    <property type="entry name" value="PyrdxlP-dep_Trfase_small"/>
</dbReference>
<dbReference type="GO" id="GO:0051536">
    <property type="term" value="F:iron-sulfur cluster binding"/>
    <property type="evidence" value="ECO:0007669"/>
    <property type="project" value="UniProtKB-KW"/>
</dbReference>
<dbReference type="OrthoDB" id="9808002at2"/>
<dbReference type="InterPro" id="IPR015424">
    <property type="entry name" value="PyrdxlP-dep_Trfase"/>
</dbReference>
<comment type="similarity">
    <text evidence="2">Belongs to the class-V pyridoxal-phosphate-dependent aminotransferase family. NifS/IscS subfamily.</text>
</comment>
<evidence type="ECO:0000256" key="8">
    <source>
        <dbReference type="ARBA" id="ARBA00023014"/>
    </source>
</evidence>
<dbReference type="PROSITE" id="PS00595">
    <property type="entry name" value="AA_TRANSFER_CLASS_5"/>
    <property type="match status" value="1"/>
</dbReference>
<dbReference type="Gene3D" id="1.10.260.50">
    <property type="match status" value="1"/>
</dbReference>
<evidence type="ECO:0000256" key="7">
    <source>
        <dbReference type="ARBA" id="ARBA00023004"/>
    </source>
</evidence>
<dbReference type="SUPFAM" id="SSF53383">
    <property type="entry name" value="PLP-dependent transferases"/>
    <property type="match status" value="1"/>
</dbReference>
<dbReference type="GO" id="GO:0031071">
    <property type="term" value="F:cysteine desulfurase activity"/>
    <property type="evidence" value="ECO:0007669"/>
    <property type="project" value="UniProtKB-EC"/>
</dbReference>
<evidence type="ECO:0000313" key="13">
    <source>
        <dbReference type="Proteomes" id="UP000035763"/>
    </source>
</evidence>
<dbReference type="EC" id="2.8.1.7" evidence="3"/>
<dbReference type="GO" id="GO:0046872">
    <property type="term" value="F:metal ion binding"/>
    <property type="evidence" value="ECO:0007669"/>
    <property type="project" value="UniProtKB-KW"/>
</dbReference>
<keyword evidence="6" id="KW-0663">Pyridoxal phosphate</keyword>
<dbReference type="FunFam" id="3.40.640.10:FF:000084">
    <property type="entry name" value="IscS-like cysteine desulfurase"/>
    <property type="match status" value="1"/>
</dbReference>
<evidence type="ECO:0000313" key="12">
    <source>
        <dbReference type="EMBL" id="CCH73744.1"/>
    </source>
</evidence>
<dbReference type="Gene3D" id="3.40.640.10">
    <property type="entry name" value="Type I PLP-dependent aspartate aminotransferase-like (Major domain)"/>
    <property type="match status" value="1"/>
</dbReference>
<sequence>MHYLDHAATTPLVPAARAALIETLDLVGNPSAVNAAGRAARRIVEEARERIAAALGAHPSEVIFTSGGTEADNLAIKGTYAARHTAEPARTRVVTSAIEHHAILDSVDYMTESSGATAVFVEPTVVGAIAPDALTSALGDGADVALVSIMWGNNEIGTIQPIAQLAAVCRELGIPMHSDAVQAVGHVPVDFSASGLDLLTLTGHKLGGPVGSGALLARRDAALAPQLHGGGQERKVRSGTLDARGVHALAAGGGAVETAVAGLDDEMTRVIALRDKLIRGALALGLGIEVTGAWTPGSAADRLPGNAHLRVPGADRDALLFVLDAAGISCSAGSACTAGVTRPSHVLTALRIGDADAAGALRFSLGHTSTEEDVDAVLAVLPDAVARSQAARGAA</sequence>
<proteinExistence type="inferred from homology"/>
<keyword evidence="8" id="KW-0411">Iron-sulfur</keyword>
<dbReference type="InterPro" id="IPR016454">
    <property type="entry name" value="Cysteine_dSase"/>
</dbReference>
<dbReference type="STRING" id="1193182.BN11_3200003"/>
<dbReference type="Gene3D" id="3.90.1150.10">
    <property type="entry name" value="Aspartate Aminotransferase, domain 1"/>
    <property type="match status" value="1"/>
</dbReference>
<evidence type="ECO:0000256" key="1">
    <source>
        <dbReference type="ARBA" id="ARBA00001933"/>
    </source>
</evidence>
<protein>
    <recommendedName>
        <fullName evidence="3">cysteine desulfurase</fullName>
        <ecNumber evidence="3">2.8.1.7</ecNumber>
    </recommendedName>
</protein>
<evidence type="ECO:0000259" key="11">
    <source>
        <dbReference type="Pfam" id="PF00266"/>
    </source>
</evidence>
<dbReference type="EMBL" id="CAJA01000247">
    <property type="protein sequence ID" value="CCH73744.1"/>
    <property type="molecule type" value="Genomic_DNA"/>
</dbReference>
<comment type="caution">
    <text evidence="12">The sequence shown here is derived from an EMBL/GenBank/DDBJ whole genome shotgun (WGS) entry which is preliminary data.</text>
</comment>
<evidence type="ECO:0000256" key="9">
    <source>
        <dbReference type="ARBA" id="ARBA00050776"/>
    </source>
</evidence>
<dbReference type="Proteomes" id="UP000035763">
    <property type="component" value="Unassembled WGS sequence"/>
</dbReference>
<dbReference type="PANTHER" id="PTHR11601:SF34">
    <property type="entry name" value="CYSTEINE DESULFURASE"/>
    <property type="match status" value="1"/>
</dbReference>
<dbReference type="Pfam" id="PF00266">
    <property type="entry name" value="Aminotran_5"/>
    <property type="match status" value="1"/>
</dbReference>
<keyword evidence="7" id="KW-0408">Iron</keyword>
<comment type="cofactor">
    <cofactor evidence="1 10">
        <name>pyridoxal 5'-phosphate</name>
        <dbReference type="ChEBI" id="CHEBI:597326"/>
    </cofactor>
</comment>